<evidence type="ECO:0000256" key="1">
    <source>
        <dbReference type="ARBA" id="ARBA00006601"/>
    </source>
</evidence>
<dbReference type="InterPro" id="IPR036291">
    <property type="entry name" value="NAD(P)-bd_dom_sf"/>
</dbReference>
<dbReference type="SUPFAM" id="SSF51735">
    <property type="entry name" value="NAD(P)-binding Rossmann-fold domains"/>
    <property type="match status" value="1"/>
</dbReference>
<name>A0A2K9NDV0_9PROT</name>
<dbReference type="InterPro" id="IPR036220">
    <property type="entry name" value="UDP-Glc/GDP-Man_DH_C_sf"/>
</dbReference>
<dbReference type="InterPro" id="IPR028359">
    <property type="entry name" value="UDP_ManNAc/GlcNAc_DH"/>
</dbReference>
<dbReference type="InterPro" id="IPR014027">
    <property type="entry name" value="UDP-Glc/GDP-Man_DH_C"/>
</dbReference>
<dbReference type="InterPro" id="IPR017476">
    <property type="entry name" value="UDP-Glc/GDP-Man"/>
</dbReference>
<dbReference type="GO" id="GO:0016616">
    <property type="term" value="F:oxidoreductase activity, acting on the CH-OH group of donors, NAD or NADP as acceptor"/>
    <property type="evidence" value="ECO:0007669"/>
    <property type="project" value="InterPro"/>
</dbReference>
<dbReference type="PIRSF" id="PIRSF500136">
    <property type="entry name" value="UDP_ManNAc_DH"/>
    <property type="match status" value="1"/>
</dbReference>
<dbReference type="PIRSF" id="PIRSF000124">
    <property type="entry name" value="UDPglc_GDPman_dh"/>
    <property type="match status" value="1"/>
</dbReference>
<dbReference type="AlphaFoldDB" id="A0A2K9NDV0"/>
<evidence type="ECO:0000259" key="5">
    <source>
        <dbReference type="SMART" id="SM00984"/>
    </source>
</evidence>
<comment type="similarity">
    <text evidence="1 4">Belongs to the UDP-glucose/GDP-mannose dehydrogenase family.</text>
</comment>
<dbReference type="Gene3D" id="3.40.50.720">
    <property type="entry name" value="NAD(P)-binding Rossmann-like Domain"/>
    <property type="match status" value="2"/>
</dbReference>
<dbReference type="InterPro" id="IPR014026">
    <property type="entry name" value="UDP-Glc/GDP-Man_DH_dimer"/>
</dbReference>
<dbReference type="Gene3D" id="1.20.5.100">
    <property type="entry name" value="Cytochrome c1, transmembrane anchor, C-terminal"/>
    <property type="match status" value="1"/>
</dbReference>
<feature type="domain" description="UDP-glucose/GDP-mannose dehydrogenase C-terminal" evidence="5">
    <location>
        <begin position="317"/>
        <end position="400"/>
    </location>
</feature>
<dbReference type="GO" id="GO:0000271">
    <property type="term" value="P:polysaccharide biosynthetic process"/>
    <property type="evidence" value="ECO:0007669"/>
    <property type="project" value="InterPro"/>
</dbReference>
<dbReference type="NCBIfam" id="TIGR03026">
    <property type="entry name" value="NDP-sugDHase"/>
    <property type="match status" value="1"/>
</dbReference>
<keyword evidence="2" id="KW-0560">Oxidoreductase</keyword>
<dbReference type="InterPro" id="IPR001732">
    <property type="entry name" value="UDP-Glc/GDP-Man_DH_N"/>
</dbReference>
<dbReference type="Pfam" id="PF03721">
    <property type="entry name" value="UDPG_MGDP_dh_N"/>
    <property type="match status" value="1"/>
</dbReference>
<gene>
    <name evidence="6" type="ORF">C0V82_14405</name>
</gene>
<dbReference type="Pfam" id="PF00984">
    <property type="entry name" value="UDPG_MGDP_dh"/>
    <property type="match status" value="1"/>
</dbReference>
<dbReference type="SUPFAM" id="SSF52413">
    <property type="entry name" value="UDP-glucose/GDP-mannose dehydrogenase C-terminal domain"/>
    <property type="match status" value="1"/>
</dbReference>
<evidence type="ECO:0000313" key="7">
    <source>
        <dbReference type="Proteomes" id="UP000234752"/>
    </source>
</evidence>
<accession>A0A2K9NDV0</accession>
<dbReference type="PANTHER" id="PTHR43750:SF1">
    <property type="entry name" value="GDP-MANNOSE 6-DEHYDROGENASE"/>
    <property type="match status" value="1"/>
</dbReference>
<dbReference type="InterPro" id="IPR008927">
    <property type="entry name" value="6-PGluconate_DH-like_C_sf"/>
</dbReference>
<dbReference type="GO" id="GO:0016628">
    <property type="term" value="F:oxidoreductase activity, acting on the CH-CH group of donors, NAD or NADP as acceptor"/>
    <property type="evidence" value="ECO:0007669"/>
    <property type="project" value="InterPro"/>
</dbReference>
<dbReference type="PANTHER" id="PTHR43750">
    <property type="entry name" value="UDP-GLUCOSE 6-DEHYDROGENASE TUAD"/>
    <property type="match status" value="1"/>
</dbReference>
<evidence type="ECO:0000256" key="2">
    <source>
        <dbReference type="ARBA" id="ARBA00023002"/>
    </source>
</evidence>
<evidence type="ECO:0000256" key="4">
    <source>
        <dbReference type="PIRNR" id="PIRNR000124"/>
    </source>
</evidence>
<evidence type="ECO:0000256" key="3">
    <source>
        <dbReference type="ARBA" id="ARBA00023027"/>
    </source>
</evidence>
<evidence type="ECO:0000313" key="6">
    <source>
        <dbReference type="EMBL" id="AUN31298.1"/>
    </source>
</evidence>
<organism evidence="6 7">
    <name type="scientific">Niveispirillum cyanobacteriorum</name>
    <dbReference type="NCBI Taxonomy" id="1612173"/>
    <lineage>
        <taxon>Bacteria</taxon>
        <taxon>Pseudomonadati</taxon>
        <taxon>Pseudomonadota</taxon>
        <taxon>Alphaproteobacteria</taxon>
        <taxon>Rhodospirillales</taxon>
        <taxon>Azospirillaceae</taxon>
        <taxon>Niveispirillum</taxon>
    </lineage>
</organism>
<dbReference type="SMART" id="SM00984">
    <property type="entry name" value="UDPG_MGDP_dh_C"/>
    <property type="match status" value="1"/>
</dbReference>
<keyword evidence="3" id="KW-0520">NAD</keyword>
<dbReference type="SUPFAM" id="SSF48179">
    <property type="entry name" value="6-phosphogluconate dehydrogenase C-terminal domain-like"/>
    <property type="match status" value="1"/>
</dbReference>
<protein>
    <recommendedName>
        <fullName evidence="5">UDP-glucose/GDP-mannose dehydrogenase C-terminal domain-containing protein</fullName>
    </recommendedName>
</protein>
<dbReference type="GO" id="GO:0051287">
    <property type="term" value="F:NAD binding"/>
    <property type="evidence" value="ECO:0007669"/>
    <property type="project" value="InterPro"/>
</dbReference>
<dbReference type="KEGG" id="ncb:C0V82_14405"/>
<dbReference type="EMBL" id="CP025611">
    <property type="protein sequence ID" value="AUN31298.1"/>
    <property type="molecule type" value="Genomic_DNA"/>
</dbReference>
<dbReference type="RefSeq" id="WP_102112905.1">
    <property type="nucleotide sequence ID" value="NZ_BMGN01000005.1"/>
</dbReference>
<dbReference type="OrthoDB" id="9803238at2"/>
<proteinExistence type="inferred from homology"/>
<dbReference type="Proteomes" id="UP000234752">
    <property type="component" value="Chromosome eg_1"/>
</dbReference>
<reference evidence="6 7" key="1">
    <citation type="submission" date="2017-12" db="EMBL/GenBank/DDBJ databases">
        <title>Genomes of bacteria within cyanobacterial aggregates.</title>
        <authorList>
            <person name="Cai H."/>
        </authorList>
    </citation>
    <scope>NUCLEOTIDE SEQUENCE [LARGE SCALE GENOMIC DNA]</scope>
    <source>
        <strain evidence="6 7">TH16</strain>
    </source>
</reference>
<sequence length="418" mass="45884">MMKVGFVGLGKLGMPCAVAMAMKGHDVMGFDINAAAMTKDPRPYRETGPDGVEPFDPYLAASSVRFGSLAELADHSDIIFVAVQTPHDPRYEGVTRIPPERVDFNYDHLVSALRDLAPHVKRPTAVVVISTVLPGTVRRHIFPVINHHMRICYNPFFIAMGTTMRDFMNPEFILFGVHDPDAAKRAQELYRTLTDAPFYATSVENAELIKVSYNTFIGMKIVFANTVMEICHKTPGTDADQVMGALKMAGRRLISPAYLKSGMGDGGGCHPRDNIAMSWLARSLDLSCDFFEDLMMARENQTEFLADLMCRHALPKVILGYSFKAETNLTTGSPAVLLANIMRERGHAVALIDPFIEGIPNDFAEGEARVFLLGAEHSVLKTLKFPAGSVVIDPWRMLAAPQPDITYIPVGIGPASGI</sequence>
<keyword evidence="7" id="KW-1185">Reference proteome</keyword>